<proteinExistence type="inferred from homology"/>
<dbReference type="InterPro" id="IPR001940">
    <property type="entry name" value="Peptidase_S1C"/>
</dbReference>
<evidence type="ECO:0000256" key="1">
    <source>
        <dbReference type="ARBA" id="ARBA00010541"/>
    </source>
</evidence>
<feature type="compositionally biased region" description="Basic and acidic residues" evidence="5">
    <location>
        <begin position="1"/>
        <end position="20"/>
    </location>
</feature>
<dbReference type="PROSITE" id="PS50106">
    <property type="entry name" value="PDZ"/>
    <property type="match status" value="1"/>
</dbReference>
<keyword evidence="6" id="KW-0472">Membrane</keyword>
<keyword evidence="2 8" id="KW-0645">Protease</keyword>
<dbReference type="InterPro" id="IPR036034">
    <property type="entry name" value="PDZ_sf"/>
</dbReference>
<dbReference type="GO" id="GO:0004252">
    <property type="term" value="F:serine-type endopeptidase activity"/>
    <property type="evidence" value="ECO:0007669"/>
    <property type="project" value="InterPro"/>
</dbReference>
<dbReference type="EMBL" id="JACHWS010000001">
    <property type="protein sequence ID" value="MBB3036109.1"/>
    <property type="molecule type" value="Genomic_DNA"/>
</dbReference>
<dbReference type="Gene3D" id="2.30.42.10">
    <property type="match status" value="1"/>
</dbReference>
<dbReference type="RefSeq" id="WP_232322925.1">
    <property type="nucleotide sequence ID" value="NZ_BDDI01000005.1"/>
</dbReference>
<dbReference type="PANTHER" id="PTHR43343">
    <property type="entry name" value="PEPTIDASE S12"/>
    <property type="match status" value="1"/>
</dbReference>
<evidence type="ECO:0000259" key="7">
    <source>
        <dbReference type="PROSITE" id="PS50106"/>
    </source>
</evidence>
<protein>
    <submittedName>
        <fullName evidence="8">S1-C subfamily serine protease</fullName>
    </submittedName>
</protein>
<dbReference type="InterPro" id="IPR001478">
    <property type="entry name" value="PDZ"/>
</dbReference>
<organism evidence="8 9">
    <name type="scientific">Hoyosella altamirensis</name>
    <dbReference type="NCBI Taxonomy" id="616997"/>
    <lineage>
        <taxon>Bacteria</taxon>
        <taxon>Bacillati</taxon>
        <taxon>Actinomycetota</taxon>
        <taxon>Actinomycetes</taxon>
        <taxon>Mycobacteriales</taxon>
        <taxon>Hoyosellaceae</taxon>
        <taxon>Hoyosella</taxon>
    </lineage>
</organism>
<sequence>MDDGDIGRSRDRSDRPRLEPRPISSPEVDPQTQRVFRRPDGVSGSFTPANARERETPEIQIQPADPVLAEAFGRPPDTSEQLQRPPEQHASPHEELTQSDPWRDPDSAVQLGSPARETVATDPADQPPAPRLTARDVLFGRRVSVRGLALLGAIALVIGLSGGLLGRLTAEVYEARTSSRVTIAQQSSDGDNPLGPISAVARAVTPAVVSIRVRAGNQSATGSGVVIDGDGYIVTNNHVISMAARGGDTEIEVLFFDGSRAPADIVGRDTRTDLAVIRTSADNLTVADFGTSESVQVGEEVLAIGAPLGLDRTVTRGIVSALNRPVPLIGEGTDTDGVIDAIQTDASINPGNSGGPLVDLEGRVIGINTAIRSATGGSIGLGFAIPSDIAVAVSEQLIRDGRAEHPSIGVTARTVANEAATGAEIANVNSNSPAERAGIREGDVIVRVGEREVFSADELSVAVNSLAIGETVTLQLIRTGRLIDVEITPEALP</sequence>
<dbReference type="InterPro" id="IPR009003">
    <property type="entry name" value="Peptidase_S1_PA"/>
</dbReference>
<evidence type="ECO:0000313" key="9">
    <source>
        <dbReference type="Proteomes" id="UP000567922"/>
    </source>
</evidence>
<accession>A0A839RIK7</accession>
<dbReference type="PRINTS" id="PR00834">
    <property type="entry name" value="PROTEASES2C"/>
</dbReference>
<evidence type="ECO:0000256" key="4">
    <source>
        <dbReference type="ARBA" id="ARBA00022825"/>
    </source>
</evidence>
<evidence type="ECO:0000256" key="5">
    <source>
        <dbReference type="SAM" id="MobiDB-lite"/>
    </source>
</evidence>
<feature type="compositionally biased region" description="Basic and acidic residues" evidence="5">
    <location>
        <begin position="86"/>
        <end position="106"/>
    </location>
</feature>
<keyword evidence="6" id="KW-0812">Transmembrane</keyword>
<evidence type="ECO:0000256" key="2">
    <source>
        <dbReference type="ARBA" id="ARBA00022670"/>
    </source>
</evidence>
<name>A0A839RIK7_9ACTN</name>
<dbReference type="InterPro" id="IPR051201">
    <property type="entry name" value="Chloro_Bact_Ser_Proteases"/>
</dbReference>
<dbReference type="Proteomes" id="UP000567922">
    <property type="component" value="Unassembled WGS sequence"/>
</dbReference>
<evidence type="ECO:0000256" key="3">
    <source>
        <dbReference type="ARBA" id="ARBA00022801"/>
    </source>
</evidence>
<evidence type="ECO:0000313" key="8">
    <source>
        <dbReference type="EMBL" id="MBB3036109.1"/>
    </source>
</evidence>
<dbReference type="AlphaFoldDB" id="A0A839RIK7"/>
<dbReference type="SMART" id="SM00228">
    <property type="entry name" value="PDZ"/>
    <property type="match status" value="1"/>
</dbReference>
<dbReference type="CDD" id="cd06779">
    <property type="entry name" value="cpPDZ_Deg_HtrA-like"/>
    <property type="match status" value="1"/>
</dbReference>
<keyword evidence="6" id="KW-1133">Transmembrane helix</keyword>
<dbReference type="SUPFAM" id="SSF50156">
    <property type="entry name" value="PDZ domain-like"/>
    <property type="match status" value="1"/>
</dbReference>
<dbReference type="Pfam" id="PF13365">
    <property type="entry name" value="Trypsin_2"/>
    <property type="match status" value="1"/>
</dbReference>
<dbReference type="Gene3D" id="2.40.10.120">
    <property type="match status" value="1"/>
</dbReference>
<dbReference type="FunFam" id="2.40.10.10:FF:000001">
    <property type="entry name" value="Periplasmic serine protease DegS"/>
    <property type="match status" value="1"/>
</dbReference>
<comment type="caution">
    <text evidence="8">The sequence shown here is derived from an EMBL/GenBank/DDBJ whole genome shotgun (WGS) entry which is preliminary data.</text>
</comment>
<dbReference type="Pfam" id="PF13180">
    <property type="entry name" value="PDZ_2"/>
    <property type="match status" value="1"/>
</dbReference>
<keyword evidence="9" id="KW-1185">Reference proteome</keyword>
<dbReference type="SUPFAM" id="SSF50494">
    <property type="entry name" value="Trypsin-like serine proteases"/>
    <property type="match status" value="1"/>
</dbReference>
<evidence type="ECO:0000256" key="6">
    <source>
        <dbReference type="SAM" id="Phobius"/>
    </source>
</evidence>
<dbReference type="PANTHER" id="PTHR43343:SF3">
    <property type="entry name" value="PROTEASE DO-LIKE 8, CHLOROPLASTIC"/>
    <property type="match status" value="1"/>
</dbReference>
<reference evidence="8 9" key="1">
    <citation type="submission" date="2020-08" db="EMBL/GenBank/DDBJ databases">
        <title>Sequencing the genomes of 1000 actinobacteria strains.</title>
        <authorList>
            <person name="Klenk H.-P."/>
        </authorList>
    </citation>
    <scope>NUCLEOTIDE SEQUENCE [LARGE SCALE GENOMIC DNA]</scope>
    <source>
        <strain evidence="8 9">DSM 45258</strain>
    </source>
</reference>
<dbReference type="GO" id="GO:0006508">
    <property type="term" value="P:proteolysis"/>
    <property type="evidence" value="ECO:0007669"/>
    <property type="project" value="UniProtKB-KW"/>
</dbReference>
<feature type="transmembrane region" description="Helical" evidence="6">
    <location>
        <begin position="148"/>
        <end position="170"/>
    </location>
</feature>
<feature type="region of interest" description="Disordered" evidence="5">
    <location>
        <begin position="1"/>
        <end position="131"/>
    </location>
</feature>
<gene>
    <name evidence="8" type="ORF">FHU29_000543</name>
</gene>
<comment type="similarity">
    <text evidence="1">Belongs to the peptidase S1C family.</text>
</comment>
<keyword evidence="3" id="KW-0378">Hydrolase</keyword>
<feature type="domain" description="PDZ" evidence="7">
    <location>
        <begin position="394"/>
        <end position="480"/>
    </location>
</feature>
<keyword evidence="4" id="KW-0720">Serine protease</keyword>